<gene>
    <name evidence="2" type="ORF">HNR73_005485</name>
</gene>
<dbReference type="AlphaFoldDB" id="A0A841FW99"/>
<keyword evidence="3" id="KW-1185">Reference proteome</keyword>
<proteinExistence type="predicted"/>
<reference evidence="2 3" key="1">
    <citation type="submission" date="2020-08" db="EMBL/GenBank/DDBJ databases">
        <title>Genomic Encyclopedia of Type Strains, Phase IV (KMG-IV): sequencing the most valuable type-strain genomes for metagenomic binning, comparative biology and taxonomic classification.</title>
        <authorList>
            <person name="Goeker M."/>
        </authorList>
    </citation>
    <scope>NUCLEOTIDE SEQUENCE [LARGE SCALE GENOMIC DNA]</scope>
    <source>
        <strain evidence="2 3">YIM 65646</strain>
    </source>
</reference>
<organism evidence="2 3">
    <name type="scientific">Phytomonospora endophytica</name>
    <dbReference type="NCBI Taxonomy" id="714109"/>
    <lineage>
        <taxon>Bacteria</taxon>
        <taxon>Bacillati</taxon>
        <taxon>Actinomycetota</taxon>
        <taxon>Actinomycetes</taxon>
        <taxon>Micromonosporales</taxon>
        <taxon>Micromonosporaceae</taxon>
        <taxon>Phytomonospora</taxon>
    </lineage>
</organism>
<dbReference type="RefSeq" id="WP_184790428.1">
    <property type="nucleotide sequence ID" value="NZ_BONT01000054.1"/>
</dbReference>
<feature type="compositionally biased region" description="Low complexity" evidence="1">
    <location>
        <begin position="36"/>
        <end position="48"/>
    </location>
</feature>
<sequence>MRVDERLQQRLGRFAVQAGERAHRRHVDLASREAPEQPQQSPPAVVEAAGGGTQRTGEPTVSEVEFVEQPPAVADPVG</sequence>
<evidence type="ECO:0000313" key="3">
    <source>
        <dbReference type="Proteomes" id="UP000548476"/>
    </source>
</evidence>
<feature type="region of interest" description="Disordered" evidence="1">
    <location>
        <begin position="17"/>
        <end position="78"/>
    </location>
</feature>
<comment type="caution">
    <text evidence="2">The sequence shown here is derived from an EMBL/GenBank/DDBJ whole genome shotgun (WGS) entry which is preliminary data.</text>
</comment>
<name>A0A841FW99_9ACTN</name>
<protein>
    <submittedName>
        <fullName evidence="2">Uncharacterized protein</fullName>
    </submittedName>
</protein>
<evidence type="ECO:0000313" key="2">
    <source>
        <dbReference type="EMBL" id="MBB6037607.1"/>
    </source>
</evidence>
<dbReference type="EMBL" id="JACHGT010000013">
    <property type="protein sequence ID" value="MBB6037607.1"/>
    <property type="molecule type" value="Genomic_DNA"/>
</dbReference>
<accession>A0A841FW99</accession>
<dbReference type="Proteomes" id="UP000548476">
    <property type="component" value="Unassembled WGS sequence"/>
</dbReference>
<evidence type="ECO:0000256" key="1">
    <source>
        <dbReference type="SAM" id="MobiDB-lite"/>
    </source>
</evidence>